<dbReference type="InterPro" id="IPR016186">
    <property type="entry name" value="C-type_lectin-like/link_sf"/>
</dbReference>
<keyword evidence="4" id="KW-1185">Reference proteome</keyword>
<evidence type="ECO:0000313" key="3">
    <source>
        <dbReference type="EMBL" id="CAL8143570.1"/>
    </source>
</evidence>
<dbReference type="Pfam" id="PF00059">
    <property type="entry name" value="Lectin_C"/>
    <property type="match status" value="1"/>
</dbReference>
<feature type="region of interest" description="Disordered" evidence="1">
    <location>
        <begin position="67"/>
        <end position="95"/>
    </location>
</feature>
<feature type="compositionally biased region" description="Basic and acidic residues" evidence="1">
    <location>
        <begin position="185"/>
        <end position="209"/>
    </location>
</feature>
<dbReference type="InterPro" id="IPR001304">
    <property type="entry name" value="C-type_lectin-like"/>
</dbReference>
<feature type="region of interest" description="Disordered" evidence="1">
    <location>
        <begin position="168"/>
        <end position="215"/>
    </location>
</feature>
<feature type="region of interest" description="Disordered" evidence="1">
    <location>
        <begin position="246"/>
        <end position="279"/>
    </location>
</feature>
<dbReference type="InterPro" id="IPR016187">
    <property type="entry name" value="CTDL_fold"/>
</dbReference>
<accession>A0ABP1S4K8</accession>
<sequence length="691" mass="78264">MAIFGIKSALIQSILLILYLRQDVFILGAPLGVIIPPVTAISGTLNQTIDAQSQHRHQNPSLRTLKKASAANEGPQRLAHSGENVNGSDNREKRDDHDALMEIDEKDMMIDEQIETLGQTVVKLKNFVPEISPESVSEPPHDLDDLKALMKLDPSKEKNHQHGAVAVEGGAGVIEDGNETEQEIPDEKSGNEDKNKNAEDPYSDQEGKSEQNAMLPRPNQYHDELESQSAIESKPKSDQETLNQLLRNDDETDSVDPESDDEDAKEEATSIPQLYGAGSMNRPIESFELDGRTENDAEEGFVQDDLDNLKDHVETKVLEVEVVTDPYDCESTRGPLRHLGEGTKFFADSRRLYNFREAREICSKYNLVIAEIEEVADHRTISKYMTGSNFHVKSSSGGRFFIGLNDIKTEGLFQHANGKNVTYQDFLASQPDDKHESEDCVTITREKEDGPAGAADYDCNKTAHVLCMFQMETQCYNDSRETKENLKHATKHEMHLLVNATERAYFVSNYQATWKEAMKQCQAKQMNLFNMDAIVTMGFFRSILRWEKSYFRVKMPTVQYWTSGKFQKSHMTAPIIWHNKPDLTESEERGVEKHNGSFSFSGIFHWSSAKKRDPGGPHGWRRDLCVSFGFDHDPQAIPYTRNTNCDLPTYFICYAENPDNNDYEDETTTEEPKPINPEDMPVFPDPENETE</sequence>
<dbReference type="Proteomes" id="UP001642540">
    <property type="component" value="Unassembled WGS sequence"/>
</dbReference>
<evidence type="ECO:0000256" key="1">
    <source>
        <dbReference type="SAM" id="MobiDB-lite"/>
    </source>
</evidence>
<evidence type="ECO:0000313" key="4">
    <source>
        <dbReference type="Proteomes" id="UP001642540"/>
    </source>
</evidence>
<feature type="compositionally biased region" description="Acidic residues" evidence="1">
    <location>
        <begin position="250"/>
        <end position="265"/>
    </location>
</feature>
<protein>
    <recommendedName>
        <fullName evidence="2">C-type lectin domain-containing protein</fullName>
    </recommendedName>
</protein>
<dbReference type="Gene3D" id="3.10.100.10">
    <property type="entry name" value="Mannose-Binding Protein A, subunit A"/>
    <property type="match status" value="2"/>
</dbReference>
<feature type="compositionally biased region" description="Acidic residues" evidence="1">
    <location>
        <begin position="659"/>
        <end position="669"/>
    </location>
</feature>
<dbReference type="SMART" id="SM00034">
    <property type="entry name" value="CLECT"/>
    <property type="match status" value="2"/>
</dbReference>
<dbReference type="CDD" id="cd00037">
    <property type="entry name" value="CLECT"/>
    <property type="match status" value="1"/>
</dbReference>
<organism evidence="3 4">
    <name type="scientific">Orchesella dallaii</name>
    <dbReference type="NCBI Taxonomy" id="48710"/>
    <lineage>
        <taxon>Eukaryota</taxon>
        <taxon>Metazoa</taxon>
        <taxon>Ecdysozoa</taxon>
        <taxon>Arthropoda</taxon>
        <taxon>Hexapoda</taxon>
        <taxon>Collembola</taxon>
        <taxon>Entomobryomorpha</taxon>
        <taxon>Entomobryoidea</taxon>
        <taxon>Orchesellidae</taxon>
        <taxon>Orchesellinae</taxon>
        <taxon>Orchesella</taxon>
    </lineage>
</organism>
<name>A0ABP1S4K8_9HEXA</name>
<feature type="region of interest" description="Disordered" evidence="1">
    <location>
        <begin position="658"/>
        <end position="691"/>
    </location>
</feature>
<evidence type="ECO:0000259" key="2">
    <source>
        <dbReference type="PROSITE" id="PS50041"/>
    </source>
</evidence>
<dbReference type="PANTHER" id="PTHR22802:SF379">
    <property type="entry name" value="CHONDROITIN SULFATE PROTEOGLYCAN 2 ISOFORM X1"/>
    <property type="match status" value="1"/>
</dbReference>
<dbReference type="InterPro" id="IPR051004">
    <property type="entry name" value="DC-SIGN_domain-containing"/>
</dbReference>
<feature type="domain" description="C-type lectin" evidence="2">
    <location>
        <begin position="354"/>
        <end position="468"/>
    </location>
</feature>
<gene>
    <name evidence="3" type="ORF">ODALV1_LOCUS29705</name>
</gene>
<dbReference type="EMBL" id="CAXLJM020000158">
    <property type="protein sequence ID" value="CAL8143570.1"/>
    <property type="molecule type" value="Genomic_DNA"/>
</dbReference>
<dbReference type="PROSITE" id="PS50041">
    <property type="entry name" value="C_TYPE_LECTIN_2"/>
    <property type="match status" value="1"/>
</dbReference>
<dbReference type="PANTHER" id="PTHR22802">
    <property type="entry name" value="C-TYPE LECTIN SUPERFAMILY MEMBER"/>
    <property type="match status" value="1"/>
</dbReference>
<dbReference type="SUPFAM" id="SSF56436">
    <property type="entry name" value="C-type lectin-like"/>
    <property type="match status" value="2"/>
</dbReference>
<comment type="caution">
    <text evidence="3">The sequence shown here is derived from an EMBL/GenBank/DDBJ whole genome shotgun (WGS) entry which is preliminary data.</text>
</comment>
<feature type="non-terminal residue" evidence="3">
    <location>
        <position position="691"/>
    </location>
</feature>
<reference evidence="3 4" key="1">
    <citation type="submission" date="2024-08" db="EMBL/GenBank/DDBJ databases">
        <authorList>
            <person name="Cucini C."/>
            <person name="Frati F."/>
        </authorList>
    </citation>
    <scope>NUCLEOTIDE SEQUENCE [LARGE SCALE GENOMIC DNA]</scope>
</reference>
<proteinExistence type="predicted"/>